<keyword evidence="2" id="KW-1133">Transmembrane helix</keyword>
<evidence type="ECO:0000313" key="3">
    <source>
        <dbReference type="EMBL" id="RDD61028.1"/>
    </source>
</evidence>
<keyword evidence="2" id="KW-0472">Membrane</keyword>
<evidence type="ECO:0000313" key="4">
    <source>
        <dbReference type="Proteomes" id="UP000253941"/>
    </source>
</evidence>
<dbReference type="AlphaFoldDB" id="A0A369T6X8"/>
<comment type="caution">
    <text evidence="3">The sequence shown here is derived from an EMBL/GenBank/DDBJ whole genome shotgun (WGS) entry which is preliminary data.</text>
</comment>
<proteinExistence type="predicted"/>
<name>A0A369T6X8_9PROT</name>
<evidence type="ECO:0008006" key="5">
    <source>
        <dbReference type="Google" id="ProtNLM"/>
    </source>
</evidence>
<dbReference type="Proteomes" id="UP000253941">
    <property type="component" value="Unassembled WGS sequence"/>
</dbReference>
<sequence>MGIELILVVATMAAVLGVIYLRDRRRMLSARAEKLAPCRQLLEQPSEDIQRDGFPEVRGFYRGYPVVVRVMTEALAVRKLPSLWLEATVLGDIPYRGTLDYLMRPHNVEFYSPSTWLEHRIRTPKDWPARQATLRTDAPGEAPPLDVVRRHIGLFEDQRTKELVIAPKGVRFVYQADEGVRSHYLLLRQAYFDGGPVDGKLVRILLDAAIGVLEDLQTTQEKANRAEEGGSAEAPVTGEREQYGRVSA</sequence>
<feature type="transmembrane region" description="Helical" evidence="2">
    <location>
        <begin position="6"/>
        <end position="22"/>
    </location>
</feature>
<feature type="region of interest" description="Disordered" evidence="1">
    <location>
        <begin position="221"/>
        <end position="248"/>
    </location>
</feature>
<feature type="compositionally biased region" description="Basic and acidic residues" evidence="1">
    <location>
        <begin position="238"/>
        <end position="248"/>
    </location>
</feature>
<accession>A0A369T6X8</accession>
<keyword evidence="2" id="KW-0812">Transmembrane</keyword>
<gene>
    <name evidence="3" type="ORF">DRB17_14980</name>
</gene>
<evidence type="ECO:0000256" key="1">
    <source>
        <dbReference type="SAM" id="MobiDB-lite"/>
    </source>
</evidence>
<organism evidence="3 4">
    <name type="scientific">Ferruginivarius sediminum</name>
    <dbReference type="NCBI Taxonomy" id="2661937"/>
    <lineage>
        <taxon>Bacteria</taxon>
        <taxon>Pseudomonadati</taxon>
        <taxon>Pseudomonadota</taxon>
        <taxon>Alphaproteobacteria</taxon>
        <taxon>Rhodospirillales</taxon>
        <taxon>Rhodospirillaceae</taxon>
        <taxon>Ferruginivarius</taxon>
    </lineage>
</organism>
<protein>
    <recommendedName>
        <fullName evidence="5">DUF3137 domain-containing protein</fullName>
    </recommendedName>
</protein>
<dbReference type="RefSeq" id="WP_114583031.1">
    <property type="nucleotide sequence ID" value="NZ_QPMH01000016.1"/>
</dbReference>
<reference evidence="3 4" key="1">
    <citation type="submission" date="2018-07" db="EMBL/GenBank/DDBJ databases">
        <title>Venubactetium sediminum gen. nov., sp. nov., isolated from a marine solar saltern.</title>
        <authorList>
            <person name="Wang S."/>
        </authorList>
    </citation>
    <scope>NUCLEOTIDE SEQUENCE [LARGE SCALE GENOMIC DNA]</scope>
    <source>
        <strain evidence="3 4">WD2A32</strain>
    </source>
</reference>
<keyword evidence="4" id="KW-1185">Reference proteome</keyword>
<evidence type="ECO:0000256" key="2">
    <source>
        <dbReference type="SAM" id="Phobius"/>
    </source>
</evidence>
<dbReference type="EMBL" id="QPMH01000016">
    <property type="protein sequence ID" value="RDD61028.1"/>
    <property type="molecule type" value="Genomic_DNA"/>
</dbReference>